<protein>
    <submittedName>
        <fullName evidence="10">Iron ABC transporter</fullName>
    </submittedName>
</protein>
<keyword evidence="5 8" id="KW-0812">Transmembrane</keyword>
<feature type="transmembrane region" description="Helical" evidence="9">
    <location>
        <begin position="174"/>
        <end position="198"/>
    </location>
</feature>
<keyword evidence="3 8" id="KW-0813">Transport</keyword>
<evidence type="ECO:0000256" key="1">
    <source>
        <dbReference type="ARBA" id="ARBA00004651"/>
    </source>
</evidence>
<dbReference type="EMBL" id="MDGQ01000005">
    <property type="protein sequence ID" value="OEK04414.1"/>
    <property type="molecule type" value="Genomic_DNA"/>
</dbReference>
<comment type="subcellular location">
    <subcellularLocation>
        <location evidence="1 8">Cell membrane</location>
        <topology evidence="1 8">Multi-pass membrane protein</topology>
    </subcellularLocation>
</comment>
<evidence type="ECO:0000256" key="7">
    <source>
        <dbReference type="ARBA" id="ARBA00023136"/>
    </source>
</evidence>
<dbReference type="GO" id="GO:0055085">
    <property type="term" value="P:transmembrane transport"/>
    <property type="evidence" value="ECO:0007669"/>
    <property type="project" value="InterPro"/>
</dbReference>
<comment type="caution">
    <text evidence="10">The sequence shown here is derived from an EMBL/GenBank/DDBJ whole genome shotgun (WGS) entry which is preliminary data.</text>
</comment>
<dbReference type="GO" id="GO:0043190">
    <property type="term" value="C:ATP-binding cassette (ABC) transporter complex"/>
    <property type="evidence" value="ECO:0007669"/>
    <property type="project" value="InterPro"/>
</dbReference>
<accession>A0A1E5SZ57</accession>
<evidence type="ECO:0000256" key="3">
    <source>
        <dbReference type="ARBA" id="ARBA00022448"/>
    </source>
</evidence>
<dbReference type="Pfam" id="PF00950">
    <property type="entry name" value="ABC-3"/>
    <property type="match status" value="1"/>
</dbReference>
<organism evidence="10 11">
    <name type="scientific">Roseivirga misakiensis</name>
    <dbReference type="NCBI Taxonomy" id="1563681"/>
    <lineage>
        <taxon>Bacteria</taxon>
        <taxon>Pseudomonadati</taxon>
        <taxon>Bacteroidota</taxon>
        <taxon>Cytophagia</taxon>
        <taxon>Cytophagales</taxon>
        <taxon>Roseivirgaceae</taxon>
        <taxon>Roseivirga</taxon>
    </lineage>
</organism>
<dbReference type="GO" id="GO:0010043">
    <property type="term" value="P:response to zinc ion"/>
    <property type="evidence" value="ECO:0007669"/>
    <property type="project" value="TreeGrafter"/>
</dbReference>
<dbReference type="SUPFAM" id="SSF81345">
    <property type="entry name" value="ABC transporter involved in vitamin B12 uptake, BtuC"/>
    <property type="match status" value="1"/>
</dbReference>
<evidence type="ECO:0000256" key="9">
    <source>
        <dbReference type="SAM" id="Phobius"/>
    </source>
</evidence>
<dbReference type="CDD" id="cd06550">
    <property type="entry name" value="TM_ABC_iron-siderophores_like"/>
    <property type="match status" value="1"/>
</dbReference>
<dbReference type="OrthoDB" id="9788905at2"/>
<evidence type="ECO:0000313" key="10">
    <source>
        <dbReference type="EMBL" id="OEK04414.1"/>
    </source>
</evidence>
<keyword evidence="7 9" id="KW-0472">Membrane</keyword>
<dbReference type="InterPro" id="IPR037294">
    <property type="entry name" value="ABC_BtuC-like"/>
</dbReference>
<dbReference type="Gene3D" id="1.10.3470.10">
    <property type="entry name" value="ABC transporter involved in vitamin B12 uptake, BtuC"/>
    <property type="match status" value="1"/>
</dbReference>
<evidence type="ECO:0000313" key="11">
    <source>
        <dbReference type="Proteomes" id="UP000095552"/>
    </source>
</evidence>
<dbReference type="RefSeq" id="WP_069835919.1">
    <property type="nucleotide sequence ID" value="NZ_MDGQ01000005.1"/>
</dbReference>
<dbReference type="PANTHER" id="PTHR30477:SF8">
    <property type="entry name" value="METAL TRANSPORT SYSTEM MEMBRANE PROTEIN CT_070-RELATED"/>
    <property type="match status" value="1"/>
</dbReference>
<sequence length="299" mass="32059">MDALYIILTSSLFAIACGLLGCFLVLRKMAMVGDAISHAVLPGIVIAFLFTGTRDSFEMIIGAGLLGIFSTFLIEFFHKRAKLQTDASIGVTFTSLFALGVILISVFAGQVDLDQECVLYGEIAYVPIDLWITDSGTNLGPRALYISSITLILIILFIRIGFKQLYITTFDPAFAATTGVSVALWNYLLMGSVSMTTVAAFDSVGAILVVALMVAPPATAYLLTDNFKKMLLITSIIAIVISILGYYLAVMLDGSIAGAVVTVAGIIFGIVYLFSPSNGILFKRMAQKREAKNLAQKTA</sequence>
<dbReference type="AlphaFoldDB" id="A0A1E5SZ57"/>
<feature type="transmembrane region" description="Helical" evidence="9">
    <location>
        <begin position="255"/>
        <end position="275"/>
    </location>
</feature>
<keyword evidence="6 9" id="KW-1133">Transmembrane helix</keyword>
<evidence type="ECO:0000256" key="5">
    <source>
        <dbReference type="ARBA" id="ARBA00022692"/>
    </source>
</evidence>
<proteinExistence type="inferred from homology"/>
<reference evidence="10 11" key="1">
    <citation type="submission" date="2016-08" db="EMBL/GenBank/DDBJ databases">
        <title>Draft genome of Fabibacter sp. strain SK-8.</title>
        <authorList>
            <person name="Wong S.-K."/>
            <person name="Hamasaki K."/>
            <person name="Yoshizawa S."/>
        </authorList>
    </citation>
    <scope>NUCLEOTIDE SEQUENCE [LARGE SCALE GENOMIC DNA]</scope>
    <source>
        <strain evidence="10 11">SK-8</strain>
    </source>
</reference>
<feature type="transmembrane region" description="Helical" evidence="9">
    <location>
        <begin position="204"/>
        <end position="223"/>
    </location>
</feature>
<keyword evidence="4" id="KW-1003">Cell membrane</keyword>
<feature type="transmembrane region" description="Helical" evidence="9">
    <location>
        <begin position="35"/>
        <end position="53"/>
    </location>
</feature>
<dbReference type="STRING" id="1563681.BFP71_13120"/>
<feature type="transmembrane region" description="Helical" evidence="9">
    <location>
        <begin position="59"/>
        <end position="77"/>
    </location>
</feature>
<evidence type="ECO:0000256" key="4">
    <source>
        <dbReference type="ARBA" id="ARBA00022475"/>
    </source>
</evidence>
<dbReference type="PANTHER" id="PTHR30477">
    <property type="entry name" value="ABC-TRANSPORTER METAL-BINDING PROTEIN"/>
    <property type="match status" value="1"/>
</dbReference>
<dbReference type="Proteomes" id="UP000095552">
    <property type="component" value="Unassembled WGS sequence"/>
</dbReference>
<feature type="transmembrane region" description="Helical" evidence="9">
    <location>
        <begin position="89"/>
        <end position="109"/>
    </location>
</feature>
<name>A0A1E5SZ57_9BACT</name>
<evidence type="ECO:0000256" key="2">
    <source>
        <dbReference type="ARBA" id="ARBA00008034"/>
    </source>
</evidence>
<feature type="transmembrane region" description="Helical" evidence="9">
    <location>
        <begin position="143"/>
        <end position="162"/>
    </location>
</feature>
<evidence type="ECO:0000256" key="6">
    <source>
        <dbReference type="ARBA" id="ARBA00022989"/>
    </source>
</evidence>
<gene>
    <name evidence="10" type="ORF">BFP71_13120</name>
</gene>
<feature type="transmembrane region" description="Helical" evidence="9">
    <location>
        <begin position="230"/>
        <end position="249"/>
    </location>
</feature>
<comment type="similarity">
    <text evidence="2 8">Belongs to the ABC-3 integral membrane protein family.</text>
</comment>
<keyword evidence="11" id="KW-1185">Reference proteome</keyword>
<evidence type="ECO:0000256" key="8">
    <source>
        <dbReference type="RuleBase" id="RU003943"/>
    </source>
</evidence>
<dbReference type="InterPro" id="IPR001626">
    <property type="entry name" value="ABC_TroCD"/>
</dbReference>
<feature type="transmembrane region" description="Helical" evidence="9">
    <location>
        <begin position="6"/>
        <end position="26"/>
    </location>
</feature>